<feature type="region of interest" description="Disordered" evidence="1">
    <location>
        <begin position="1"/>
        <end position="111"/>
    </location>
</feature>
<evidence type="ECO:0000313" key="3">
    <source>
        <dbReference type="Proteomes" id="UP000005254"/>
    </source>
</evidence>
<evidence type="ECO:0000313" key="2">
    <source>
        <dbReference type="EMBL" id="AFQ04169.1"/>
    </source>
</evidence>
<dbReference type="KEGG" id="mgx:CM1_02065"/>
<accession>A0ABC7ZJ02</accession>
<proteinExistence type="predicted"/>
<feature type="compositionally biased region" description="Polar residues" evidence="1">
    <location>
        <begin position="58"/>
        <end position="67"/>
    </location>
</feature>
<feature type="compositionally biased region" description="Basic and acidic residues" evidence="1">
    <location>
        <begin position="15"/>
        <end position="32"/>
    </location>
</feature>
<reference evidence="2 3" key="1">
    <citation type="journal article" date="2012" name="J. Bacteriol.">
        <title>Draft Genome Sequences of Four Axenic Mycoplasma genitalium Strains Isolated from Denmark, Japan, and Australia.</title>
        <authorList>
            <person name="McGowin C.L."/>
            <person name="Ma L."/>
            <person name="Jensen J.S."/>
            <person name="Mancuso M.M."/>
            <person name="Hamasuna R."/>
            <person name="Adegboye D."/>
            <person name="Martin D.H."/>
        </authorList>
    </citation>
    <scope>NUCLEOTIDE SEQUENCE [LARGE SCALE GENOMIC DNA]</scope>
    <source>
        <strain evidence="2 3">M6320</strain>
    </source>
</reference>
<feature type="compositionally biased region" description="Polar residues" evidence="1">
    <location>
        <begin position="1"/>
        <end position="14"/>
    </location>
</feature>
<organism evidence="2 3">
    <name type="scientific">Mycoplasmoides genitalium M6320</name>
    <dbReference type="NCBI Taxonomy" id="662945"/>
    <lineage>
        <taxon>Bacteria</taxon>
        <taxon>Bacillati</taxon>
        <taxon>Mycoplasmatota</taxon>
        <taxon>Mycoplasmoidales</taxon>
        <taxon>Mycoplasmoidaceae</taxon>
        <taxon>Mycoplasmoides</taxon>
    </lineage>
</organism>
<dbReference type="AlphaFoldDB" id="A0ABC7ZJ02"/>
<dbReference type="Proteomes" id="UP000005254">
    <property type="component" value="Chromosome"/>
</dbReference>
<dbReference type="EMBL" id="CP003772">
    <property type="protein sequence ID" value="AFQ04169.1"/>
    <property type="molecule type" value="Genomic_DNA"/>
</dbReference>
<protein>
    <submittedName>
        <fullName evidence="2">MgPa adhesin</fullName>
    </submittedName>
</protein>
<feature type="compositionally biased region" description="Low complexity" evidence="1">
    <location>
        <begin position="33"/>
        <end position="47"/>
    </location>
</feature>
<feature type="compositionally biased region" description="Basic and acidic residues" evidence="1">
    <location>
        <begin position="94"/>
        <end position="111"/>
    </location>
</feature>
<evidence type="ECO:0000256" key="1">
    <source>
        <dbReference type="SAM" id="MobiDB-lite"/>
    </source>
</evidence>
<gene>
    <name evidence="2" type="ORF">CM1_02065</name>
</gene>
<name>A0ABC7ZJ02_MYCGT</name>
<sequence length="111" mass="12039">MEVESSSSFNPTQRLQKESPMKDTGKMGEKLSETTASSMSSGGATSTRKALKIEVKKQSGSSDTLTKNDFAKKPLKHKNNSGTEVKLAASGEFGDNKAWKPVLKTDEIEKK</sequence>